<feature type="compositionally biased region" description="Polar residues" evidence="1">
    <location>
        <begin position="111"/>
        <end position="120"/>
    </location>
</feature>
<dbReference type="EMBL" id="BSYR01000011">
    <property type="protein sequence ID" value="GMI75216.1"/>
    <property type="molecule type" value="Genomic_DNA"/>
</dbReference>
<proteinExistence type="predicted"/>
<name>A0A9W7LTF0_HIBTR</name>
<sequence length="144" mass="15909">MLVGGEMDASIDFLEFRPSKIAAALVISCSGDMQTVVIDKAISSFTSVQKGRVLKCVELMKDLSFINGVATVAAQHSSASSFIVPQSPIGVLDETVVSLSYKSDKITVDPYTNSSHSSLNIKKEKTRRRRRQRRQRQQQQSFPT</sequence>
<dbReference type="InterPro" id="IPR004367">
    <property type="entry name" value="Cyclin_C-dom"/>
</dbReference>
<evidence type="ECO:0000313" key="3">
    <source>
        <dbReference type="EMBL" id="GMI75216.1"/>
    </source>
</evidence>
<feature type="region of interest" description="Disordered" evidence="1">
    <location>
        <begin position="111"/>
        <end position="144"/>
    </location>
</feature>
<evidence type="ECO:0000256" key="1">
    <source>
        <dbReference type="SAM" id="MobiDB-lite"/>
    </source>
</evidence>
<gene>
    <name evidence="3" type="ORF">HRI_001190900</name>
</gene>
<feature type="compositionally biased region" description="Basic residues" evidence="1">
    <location>
        <begin position="124"/>
        <end position="136"/>
    </location>
</feature>
<dbReference type="OrthoDB" id="5590282at2759"/>
<protein>
    <submittedName>
        <fullName evidence="3">Cyclin D21</fullName>
    </submittedName>
</protein>
<organism evidence="3 4">
    <name type="scientific">Hibiscus trionum</name>
    <name type="common">Flower of an hour</name>
    <dbReference type="NCBI Taxonomy" id="183268"/>
    <lineage>
        <taxon>Eukaryota</taxon>
        <taxon>Viridiplantae</taxon>
        <taxon>Streptophyta</taxon>
        <taxon>Embryophyta</taxon>
        <taxon>Tracheophyta</taxon>
        <taxon>Spermatophyta</taxon>
        <taxon>Magnoliopsida</taxon>
        <taxon>eudicotyledons</taxon>
        <taxon>Gunneridae</taxon>
        <taxon>Pentapetalae</taxon>
        <taxon>rosids</taxon>
        <taxon>malvids</taxon>
        <taxon>Malvales</taxon>
        <taxon>Malvaceae</taxon>
        <taxon>Malvoideae</taxon>
        <taxon>Hibiscus</taxon>
    </lineage>
</organism>
<keyword evidence="4" id="KW-1185">Reference proteome</keyword>
<reference evidence="3" key="1">
    <citation type="submission" date="2023-05" db="EMBL/GenBank/DDBJ databases">
        <title>Genome and transcriptome analyses reveal genes involved in the formation of fine ridges on petal epidermal cells in Hibiscus trionum.</title>
        <authorList>
            <person name="Koshimizu S."/>
            <person name="Masuda S."/>
            <person name="Ishii T."/>
            <person name="Shirasu K."/>
            <person name="Hoshino A."/>
            <person name="Arita M."/>
        </authorList>
    </citation>
    <scope>NUCLEOTIDE SEQUENCE</scope>
    <source>
        <strain evidence="3">Hamamatsu line</strain>
    </source>
</reference>
<evidence type="ECO:0000313" key="4">
    <source>
        <dbReference type="Proteomes" id="UP001165190"/>
    </source>
</evidence>
<comment type="caution">
    <text evidence="3">The sequence shown here is derived from an EMBL/GenBank/DDBJ whole genome shotgun (WGS) entry which is preliminary data.</text>
</comment>
<dbReference type="AlphaFoldDB" id="A0A9W7LTF0"/>
<dbReference type="Proteomes" id="UP001165190">
    <property type="component" value="Unassembled WGS sequence"/>
</dbReference>
<dbReference type="Pfam" id="PF02984">
    <property type="entry name" value="Cyclin_C"/>
    <property type="match status" value="1"/>
</dbReference>
<accession>A0A9W7LTF0</accession>
<feature type="domain" description="Cyclin C-terminal" evidence="2">
    <location>
        <begin position="11"/>
        <end position="64"/>
    </location>
</feature>
<evidence type="ECO:0000259" key="2">
    <source>
        <dbReference type="Pfam" id="PF02984"/>
    </source>
</evidence>